<keyword evidence="3" id="KW-1185">Reference proteome</keyword>
<sequence>MTNKVELTKQMTGKVAEVMEAQEAVFSFLDEIEETVAEGAEAVEQMAQVVQAKKEAMTTSTEFGEVKLAQTEINSLEEDMELLKQINDNKARAMKATLEDKAEAFFVAHKGAVFFFGIVDTHFVANTSLATIAEDEQTLTGFGDDLANSFSSVRMMLLDENIVAQENQNRLYRGIHLGQAGKVTELRAYHSLVRGYARELKAKGTL</sequence>
<reference evidence="2 3" key="1">
    <citation type="submission" date="2021-01" db="EMBL/GenBank/DDBJ databases">
        <title>Genomic Encyclopedia of Type Strains, Phase IV (KMG-IV): sequencing the most valuable type-strain genomes for metagenomic binning, comparative biology and taxonomic classification.</title>
        <authorList>
            <person name="Goeker M."/>
        </authorList>
    </citation>
    <scope>NUCLEOTIDE SEQUENCE [LARGE SCALE GENOMIC DNA]</scope>
    <source>
        <strain evidence="2 3">DSM 105482</strain>
    </source>
</reference>
<evidence type="ECO:0000313" key="2">
    <source>
        <dbReference type="EMBL" id="MBM7691146.1"/>
    </source>
</evidence>
<gene>
    <name evidence="2" type="ORF">JOC77_000551</name>
</gene>
<evidence type="ECO:0000256" key="1">
    <source>
        <dbReference type="SAM" id="Coils"/>
    </source>
</evidence>
<feature type="coiled-coil region" evidence="1">
    <location>
        <begin position="66"/>
        <end position="93"/>
    </location>
</feature>
<name>A0ABS2QDA7_9BACI</name>
<dbReference type="Proteomes" id="UP000823486">
    <property type="component" value="Unassembled WGS sequence"/>
</dbReference>
<proteinExistence type="predicted"/>
<organism evidence="2 3">
    <name type="scientific">Peribacillus deserti</name>
    <dbReference type="NCBI Taxonomy" id="673318"/>
    <lineage>
        <taxon>Bacteria</taxon>
        <taxon>Bacillati</taxon>
        <taxon>Bacillota</taxon>
        <taxon>Bacilli</taxon>
        <taxon>Bacillales</taxon>
        <taxon>Bacillaceae</taxon>
        <taxon>Peribacillus</taxon>
    </lineage>
</organism>
<dbReference type="RefSeq" id="WP_204538166.1">
    <property type="nucleotide sequence ID" value="NZ_JAFBFI010000002.1"/>
</dbReference>
<protein>
    <submittedName>
        <fullName evidence="2">Uncharacterized protein</fullName>
    </submittedName>
</protein>
<dbReference type="EMBL" id="JAFBFI010000002">
    <property type="protein sequence ID" value="MBM7691146.1"/>
    <property type="molecule type" value="Genomic_DNA"/>
</dbReference>
<comment type="caution">
    <text evidence="2">The sequence shown here is derived from an EMBL/GenBank/DDBJ whole genome shotgun (WGS) entry which is preliminary data.</text>
</comment>
<accession>A0ABS2QDA7</accession>
<evidence type="ECO:0000313" key="3">
    <source>
        <dbReference type="Proteomes" id="UP000823486"/>
    </source>
</evidence>
<keyword evidence="1" id="KW-0175">Coiled coil</keyword>